<gene>
    <name evidence="4" type="primary">g1065</name>
    <name evidence="4" type="ORF">VP750_LOCUS924</name>
</gene>
<keyword evidence="5" id="KW-1185">Reference proteome</keyword>
<evidence type="ECO:0000256" key="1">
    <source>
        <dbReference type="PROSITE-ProRule" id="PRU00176"/>
    </source>
</evidence>
<evidence type="ECO:0000313" key="4">
    <source>
        <dbReference type="EMBL" id="CAL5219265.1"/>
    </source>
</evidence>
<dbReference type="InterPro" id="IPR035979">
    <property type="entry name" value="RBD_domain_sf"/>
</dbReference>
<feature type="region of interest" description="Disordered" evidence="2">
    <location>
        <begin position="108"/>
        <end position="150"/>
    </location>
</feature>
<dbReference type="Pfam" id="PF00076">
    <property type="entry name" value="RRM_1"/>
    <property type="match status" value="1"/>
</dbReference>
<dbReference type="InterPro" id="IPR000504">
    <property type="entry name" value="RRM_dom"/>
</dbReference>
<evidence type="ECO:0000259" key="3">
    <source>
        <dbReference type="PROSITE" id="PS50102"/>
    </source>
</evidence>
<feature type="compositionally biased region" description="Basic and acidic residues" evidence="2">
    <location>
        <begin position="110"/>
        <end position="122"/>
    </location>
</feature>
<reference evidence="4 5" key="1">
    <citation type="submission" date="2024-06" db="EMBL/GenBank/DDBJ databases">
        <authorList>
            <person name="Kraege A."/>
            <person name="Thomma B."/>
        </authorList>
    </citation>
    <scope>NUCLEOTIDE SEQUENCE [LARGE SCALE GENOMIC DNA]</scope>
</reference>
<dbReference type="PANTHER" id="PTHR48035">
    <property type="entry name" value="HETEROGENEOUS NUCLEAR RIBONUCLEOPROTEIN 1"/>
    <property type="match status" value="1"/>
</dbReference>
<feature type="domain" description="RRM" evidence="3">
    <location>
        <begin position="148"/>
        <end position="227"/>
    </location>
</feature>
<evidence type="ECO:0000313" key="5">
    <source>
        <dbReference type="Proteomes" id="UP001497392"/>
    </source>
</evidence>
<dbReference type="InterPro" id="IPR012677">
    <property type="entry name" value="Nucleotide-bd_a/b_plait_sf"/>
</dbReference>
<sequence>MVIRETKVVMLKGVDLAGRYRTALRTIFVMQITALPTGASSAPLYVTMMASQGNFRRTGRYRIYMNVGYVLDEAQLTRYFSQFGTVTDCYLPSAEHVIEGVMVKINRAGPRPEHEHPPDEKPQTAPSVASFTADAPPGSPTGAHGRGPRLYVGGVPDEITEEDIVEHFNKWGQVVDCYFPGKKGAKRVNYCFITFENWRSAQRACNQSERNIHGKALQSISMAEERQGEAHADGLAKLSSLQASAALQQALALASNAGAASTMAGYSGFAQAPAPAAPENGLAALQTLLANGLVAPNAVSGLIAALASTPEVPRQQPPAPISLTDPGLAAAQLHALSYQAPAQQGMTASTLNSLAALLAEYQSSQAAAGSSEVMGAGGVDPMVTMSDPLASLDASIKGAFSPGNVSLLKPWGQHTPEMASTPTDGSGSSSPTSPPGVASPKHAPFSNQGEEVESPVHARRTNTMPLPGRASPAGDALSLSQQARAASLSAITSHMLGGHPSFQSALAGVASPVSPMRPAGSPFTHQAQVDPRSAAQLALMQGMPGANHLAFQQDIFQHQPASIHPSGLGLPFSPHQPAAPVLPAAFAQPSGCKPAPYRAYPAIDPGRSMQSMASSSDEGLRVAEGCLRLLAI</sequence>
<proteinExistence type="predicted"/>
<keyword evidence="1" id="KW-0694">RNA-binding</keyword>
<dbReference type="Gene3D" id="3.30.70.330">
    <property type="match status" value="1"/>
</dbReference>
<name>A0ABP1FH49_9CHLO</name>
<dbReference type="PANTHER" id="PTHR48035:SF2">
    <property type="entry name" value="RNA-BINDING REGION RNP-1 DOMAIN-CONTAINING PROTEIN"/>
    <property type="match status" value="1"/>
</dbReference>
<dbReference type="PROSITE" id="PS50102">
    <property type="entry name" value="RRM"/>
    <property type="match status" value="1"/>
</dbReference>
<organism evidence="4 5">
    <name type="scientific">Coccomyxa viridis</name>
    <dbReference type="NCBI Taxonomy" id="1274662"/>
    <lineage>
        <taxon>Eukaryota</taxon>
        <taxon>Viridiplantae</taxon>
        <taxon>Chlorophyta</taxon>
        <taxon>core chlorophytes</taxon>
        <taxon>Trebouxiophyceae</taxon>
        <taxon>Trebouxiophyceae incertae sedis</taxon>
        <taxon>Coccomyxaceae</taxon>
        <taxon>Coccomyxa</taxon>
    </lineage>
</organism>
<dbReference type="SMART" id="SM00360">
    <property type="entry name" value="RRM"/>
    <property type="match status" value="1"/>
</dbReference>
<comment type="caution">
    <text evidence="4">The sequence shown here is derived from an EMBL/GenBank/DDBJ whole genome shotgun (WGS) entry which is preliminary data.</text>
</comment>
<accession>A0ABP1FH49</accession>
<evidence type="ECO:0000256" key="2">
    <source>
        <dbReference type="SAM" id="MobiDB-lite"/>
    </source>
</evidence>
<dbReference type="SUPFAM" id="SSF54928">
    <property type="entry name" value="RNA-binding domain, RBD"/>
    <property type="match status" value="1"/>
</dbReference>
<feature type="region of interest" description="Disordered" evidence="2">
    <location>
        <begin position="407"/>
        <end position="478"/>
    </location>
</feature>
<dbReference type="Proteomes" id="UP001497392">
    <property type="component" value="Unassembled WGS sequence"/>
</dbReference>
<feature type="compositionally biased region" description="Low complexity" evidence="2">
    <location>
        <begin position="420"/>
        <end position="440"/>
    </location>
</feature>
<dbReference type="CDD" id="cd00590">
    <property type="entry name" value="RRM_SF"/>
    <property type="match status" value="1"/>
</dbReference>
<dbReference type="EMBL" id="CAXHTA020000002">
    <property type="protein sequence ID" value="CAL5219265.1"/>
    <property type="molecule type" value="Genomic_DNA"/>
</dbReference>
<protein>
    <submittedName>
        <fullName evidence="4">G1065 protein</fullName>
    </submittedName>
</protein>
<dbReference type="InterPro" id="IPR053260">
    <property type="entry name" value="hnRNP"/>
</dbReference>